<name>A0A2R6WZX1_MARPO</name>
<proteinExistence type="inferred from homology"/>
<feature type="transmembrane region" description="Helical" evidence="2">
    <location>
        <begin position="12"/>
        <end position="34"/>
    </location>
</feature>
<dbReference type="PANTHER" id="PTHR31642:SF160">
    <property type="entry name" value="HXXXD-TYPE ACYL-TRANSFERASE FAMILY PROTEIN"/>
    <property type="match status" value="1"/>
</dbReference>
<dbReference type="Gene3D" id="3.30.559.10">
    <property type="entry name" value="Chloramphenicol acetyltransferase-like domain"/>
    <property type="match status" value="2"/>
</dbReference>
<dbReference type="Proteomes" id="UP000244005">
    <property type="component" value="Unassembled WGS sequence"/>
</dbReference>
<dbReference type="InterPro" id="IPR050317">
    <property type="entry name" value="Plant_Fungal_Acyltransferase"/>
</dbReference>
<reference evidence="4" key="1">
    <citation type="journal article" date="2017" name="Cell">
        <title>Insights into land plant evolution garnered from the Marchantia polymorpha genome.</title>
        <authorList>
            <person name="Bowman J.L."/>
            <person name="Kohchi T."/>
            <person name="Yamato K.T."/>
            <person name="Jenkins J."/>
            <person name="Shu S."/>
            <person name="Ishizaki K."/>
            <person name="Yamaoka S."/>
            <person name="Nishihama R."/>
            <person name="Nakamura Y."/>
            <person name="Berger F."/>
            <person name="Adam C."/>
            <person name="Aki S.S."/>
            <person name="Althoff F."/>
            <person name="Araki T."/>
            <person name="Arteaga-Vazquez M.A."/>
            <person name="Balasubrmanian S."/>
            <person name="Barry K."/>
            <person name="Bauer D."/>
            <person name="Boehm C.R."/>
            <person name="Briginshaw L."/>
            <person name="Caballero-Perez J."/>
            <person name="Catarino B."/>
            <person name="Chen F."/>
            <person name="Chiyoda S."/>
            <person name="Chovatia M."/>
            <person name="Davies K.M."/>
            <person name="Delmans M."/>
            <person name="Demura T."/>
            <person name="Dierschke T."/>
            <person name="Dolan L."/>
            <person name="Dorantes-Acosta A.E."/>
            <person name="Eklund D.M."/>
            <person name="Florent S.N."/>
            <person name="Flores-Sandoval E."/>
            <person name="Fujiyama A."/>
            <person name="Fukuzawa H."/>
            <person name="Galik B."/>
            <person name="Grimanelli D."/>
            <person name="Grimwood J."/>
            <person name="Grossniklaus U."/>
            <person name="Hamada T."/>
            <person name="Haseloff J."/>
            <person name="Hetherington A.J."/>
            <person name="Higo A."/>
            <person name="Hirakawa Y."/>
            <person name="Hundley H.N."/>
            <person name="Ikeda Y."/>
            <person name="Inoue K."/>
            <person name="Inoue S.I."/>
            <person name="Ishida S."/>
            <person name="Jia Q."/>
            <person name="Kakita M."/>
            <person name="Kanazawa T."/>
            <person name="Kawai Y."/>
            <person name="Kawashima T."/>
            <person name="Kennedy M."/>
            <person name="Kinose K."/>
            <person name="Kinoshita T."/>
            <person name="Kohara Y."/>
            <person name="Koide E."/>
            <person name="Komatsu K."/>
            <person name="Kopischke S."/>
            <person name="Kubo M."/>
            <person name="Kyozuka J."/>
            <person name="Lagercrantz U."/>
            <person name="Lin S.S."/>
            <person name="Lindquist E."/>
            <person name="Lipzen A.M."/>
            <person name="Lu C.W."/>
            <person name="De Luna E."/>
            <person name="Martienssen R.A."/>
            <person name="Minamino N."/>
            <person name="Mizutani M."/>
            <person name="Mizutani M."/>
            <person name="Mochizuki N."/>
            <person name="Monte I."/>
            <person name="Mosher R."/>
            <person name="Nagasaki H."/>
            <person name="Nakagami H."/>
            <person name="Naramoto S."/>
            <person name="Nishitani K."/>
            <person name="Ohtani M."/>
            <person name="Okamoto T."/>
            <person name="Okumura M."/>
            <person name="Phillips J."/>
            <person name="Pollak B."/>
            <person name="Reinders A."/>
            <person name="Rovekamp M."/>
            <person name="Sano R."/>
            <person name="Sawa S."/>
            <person name="Schmid M.W."/>
            <person name="Shirakawa M."/>
            <person name="Solano R."/>
            <person name="Spunde A."/>
            <person name="Suetsugu N."/>
            <person name="Sugano S."/>
            <person name="Sugiyama A."/>
            <person name="Sun R."/>
            <person name="Suzuki Y."/>
            <person name="Takenaka M."/>
            <person name="Takezawa D."/>
            <person name="Tomogane H."/>
            <person name="Tsuzuki M."/>
            <person name="Ueda T."/>
            <person name="Umeda M."/>
            <person name="Ward J.M."/>
            <person name="Watanabe Y."/>
            <person name="Yazaki K."/>
            <person name="Yokoyama R."/>
            <person name="Yoshitake Y."/>
            <person name="Yotsui I."/>
            <person name="Zachgo S."/>
            <person name="Schmutz J."/>
        </authorList>
    </citation>
    <scope>NUCLEOTIDE SEQUENCE [LARGE SCALE GENOMIC DNA]</scope>
    <source>
        <strain evidence="4">Tak-1</strain>
    </source>
</reference>
<gene>
    <name evidence="3" type="ORF">MARPO_0045s0065</name>
</gene>
<dbReference type="EMBL" id="KZ772717">
    <property type="protein sequence ID" value="PTQ39403.1"/>
    <property type="molecule type" value="Genomic_DNA"/>
</dbReference>
<organism evidence="3 4">
    <name type="scientific">Marchantia polymorpha</name>
    <name type="common">Common liverwort</name>
    <name type="synonym">Marchantia aquatica</name>
    <dbReference type="NCBI Taxonomy" id="3197"/>
    <lineage>
        <taxon>Eukaryota</taxon>
        <taxon>Viridiplantae</taxon>
        <taxon>Streptophyta</taxon>
        <taxon>Embryophyta</taxon>
        <taxon>Marchantiophyta</taxon>
        <taxon>Marchantiopsida</taxon>
        <taxon>Marchantiidae</taxon>
        <taxon>Marchantiales</taxon>
        <taxon>Marchantiaceae</taxon>
        <taxon>Marchantia</taxon>
    </lineage>
</organism>
<dbReference type="OrthoDB" id="1862401at2759"/>
<keyword evidence="2" id="KW-0812">Transmembrane</keyword>
<protein>
    <recommendedName>
        <fullName evidence="5">Transferase</fullName>
    </recommendedName>
</protein>
<dbReference type="InterPro" id="IPR023213">
    <property type="entry name" value="CAT-like_dom_sf"/>
</dbReference>
<dbReference type="AlphaFoldDB" id="A0A2R6WZX1"/>
<dbReference type="GO" id="GO:0016747">
    <property type="term" value="F:acyltransferase activity, transferring groups other than amino-acyl groups"/>
    <property type="evidence" value="ECO:0000318"/>
    <property type="project" value="GO_Central"/>
</dbReference>
<keyword evidence="2" id="KW-1133">Transmembrane helix</keyword>
<evidence type="ECO:0000256" key="2">
    <source>
        <dbReference type="SAM" id="Phobius"/>
    </source>
</evidence>
<sequence length="605" mass="67267">MLRLGQLQKQGRRGFIFVLLCAFSAIFVYLRLWVHVRLIRTFAKLSTKIWSLDAYDVSWPWSRRADSSISESSGVDADPEEPLPQVEKFLKRAKVTRTWVYPESPRQTHWLPLSNLDRVVNATFSSLILYFDARTMKEWKATTIANERSGSGSGSGGGGEAKKVAGMLKEANSMKERGGGDVAGILKSSLAKVLNEFYPLAGRLALREDGLGDLLCNNEGALFLEVDVDHELKAFGELRPTPALSGLNSSFTRSLIGGKPPYTPDQLTPMPVCIIQLTRFKCGSIALGVNWHHTVADGFSGCHFVESWAEVARGKPISLKPVHTRSLLTPRTPLDPSLVNQEGYSTKSLPRDLQAPGAGFQPAVTAVKGISGAKVEALKRTVLDEGKAHPQYLMGDGEKPFSSAECLSAFLWRAFARARYRDIGQQSQGRQTRFFMFVDGRSRLRMPQGYFGNVVCSACAVTTEDKLHREPLIYGAQLIRKAVNGVSGEYFRSLIDWVELHGLDGSTKSEHVNSMGHDVAATFWNRFPIYHMDFGWGEPSFAGRNSPPRDLIDAFAMMPSSNRTGKGDMVALLNLHEDRLERIQADRDFSSQFESCEQLNMYRPF</sequence>
<keyword evidence="2" id="KW-0472">Membrane</keyword>
<dbReference type="Pfam" id="PF02458">
    <property type="entry name" value="Transferase"/>
    <property type="match status" value="1"/>
</dbReference>
<dbReference type="OMA" id="ARTMKEW"/>
<evidence type="ECO:0000256" key="1">
    <source>
        <dbReference type="ARBA" id="ARBA00009861"/>
    </source>
</evidence>
<evidence type="ECO:0000313" key="3">
    <source>
        <dbReference type="EMBL" id="PTQ39403.1"/>
    </source>
</evidence>
<keyword evidence="4" id="KW-1185">Reference proteome</keyword>
<evidence type="ECO:0008006" key="5">
    <source>
        <dbReference type="Google" id="ProtNLM"/>
    </source>
</evidence>
<accession>A0A2R6WZX1</accession>
<comment type="similarity">
    <text evidence="1">Belongs to the plant acyltransferase family.</text>
</comment>
<evidence type="ECO:0000313" key="4">
    <source>
        <dbReference type="Proteomes" id="UP000244005"/>
    </source>
</evidence>
<dbReference type="PANTHER" id="PTHR31642">
    <property type="entry name" value="TRICHOTHECENE 3-O-ACETYLTRANSFERASE"/>
    <property type="match status" value="1"/>
</dbReference>